<reference evidence="2 3" key="1">
    <citation type="submission" date="2018-11" db="EMBL/GenBank/DDBJ databases">
        <authorList>
            <person name="Li F."/>
        </authorList>
    </citation>
    <scope>NUCLEOTIDE SEQUENCE [LARGE SCALE GENOMIC DNA]</scope>
    <source>
        <strain evidence="2 3">Gsoil 818</strain>
    </source>
</reference>
<evidence type="ECO:0000256" key="1">
    <source>
        <dbReference type="SAM" id="Phobius"/>
    </source>
</evidence>
<dbReference type="RefSeq" id="WP_123222091.1">
    <property type="nucleotide sequence ID" value="NZ_RJSF01000019.1"/>
</dbReference>
<name>A0A3N0GUP0_9ACTN</name>
<feature type="transmembrane region" description="Helical" evidence="1">
    <location>
        <begin position="21"/>
        <end position="42"/>
    </location>
</feature>
<dbReference type="Proteomes" id="UP000279994">
    <property type="component" value="Unassembled WGS sequence"/>
</dbReference>
<sequence>MTVPTFLLRHLRTSRRRDEHGVIAVVTAIAATVMLVAGALAIDLGNTWARRGNLQGQADQAALFAAQYLPANDSAGRTRAAKAAAYYIVCHPVPGQREIDSSIPATCPASASDASLDTYAAQLLASGKVTFPTIDNSTGTYVQVTTPPARIDFGFGVAAGKQSSTQAKSATAHVGTPGSVSPMSLSLNCLLSAAINLPGGLGSSLSGLLPLNYIAPGPITVDNVITKWPSSGMTKSNTIGIASLTPGSATQNIDPGPGLMTGAGLTLLQPMRLVFALGDQSGTAVGSLPYSDITGVNLVALTGTFTVPAAVYDKVGTWQVKLAVKQLDGSWKYSQQDYAYPVNIPSVTADLLGCARLIKTPRDLQVGTPGNLDYSLKAGLDHPLNYNPNMLTINTTSITNVQSMLNAINAVTALTSCNNQLPNIYDNGGVHPTANCVMPEQGANTYKEFTDGMLGAVETVPADNSTHQSAFQAAGRLVCTDESPCKHSFTLPGFPGEQINDDQLMDFVKPERRNLLTESMFFNLSTYLTPGIPAVTPESALTSDLYDSARFMWVPVISSPVAPNNANYYPILTWRPIFVTQYAPLGIDSVDMVADLVDNWVKTLLGIDPANDHGLLMSADGTTLRAMRFMTIEPSALPAVPQNYDGPITDYVGSGPKVVRLVR</sequence>
<evidence type="ECO:0000313" key="3">
    <source>
        <dbReference type="Proteomes" id="UP000279994"/>
    </source>
</evidence>
<gene>
    <name evidence="2" type="ORF">EFL26_06615</name>
</gene>
<keyword evidence="1" id="KW-0472">Membrane</keyword>
<dbReference type="EMBL" id="RJSF01000019">
    <property type="protein sequence ID" value="RNM15840.1"/>
    <property type="molecule type" value="Genomic_DNA"/>
</dbReference>
<keyword evidence="1" id="KW-1133">Transmembrane helix</keyword>
<protein>
    <submittedName>
        <fullName evidence="2">Uncharacterized protein</fullName>
    </submittedName>
</protein>
<comment type="caution">
    <text evidence="2">The sequence shown here is derived from an EMBL/GenBank/DDBJ whole genome shotgun (WGS) entry which is preliminary data.</text>
</comment>
<organism evidence="2 3">
    <name type="scientific">Nocardioides pocheonensis</name>
    <dbReference type="NCBI Taxonomy" id="661485"/>
    <lineage>
        <taxon>Bacteria</taxon>
        <taxon>Bacillati</taxon>
        <taxon>Actinomycetota</taxon>
        <taxon>Actinomycetes</taxon>
        <taxon>Propionibacteriales</taxon>
        <taxon>Nocardioidaceae</taxon>
        <taxon>Nocardioides</taxon>
    </lineage>
</organism>
<keyword evidence="1" id="KW-0812">Transmembrane</keyword>
<evidence type="ECO:0000313" key="2">
    <source>
        <dbReference type="EMBL" id="RNM15840.1"/>
    </source>
</evidence>
<proteinExistence type="predicted"/>
<keyword evidence="3" id="KW-1185">Reference proteome</keyword>
<accession>A0A3N0GUP0</accession>
<dbReference type="OrthoDB" id="3773481at2"/>
<dbReference type="AlphaFoldDB" id="A0A3N0GUP0"/>